<gene>
    <name evidence="12" type="primary">LOC107268857</name>
</gene>
<dbReference type="GeneID" id="107268857"/>
<dbReference type="GO" id="GO:0008887">
    <property type="term" value="F:glycerate kinase activity"/>
    <property type="evidence" value="ECO:0007669"/>
    <property type="project" value="UniProtKB-EC"/>
</dbReference>
<evidence type="ECO:0000313" key="11">
    <source>
        <dbReference type="Proteomes" id="UP000694920"/>
    </source>
</evidence>
<evidence type="ECO:0000256" key="7">
    <source>
        <dbReference type="ARBA" id="ARBA00022777"/>
    </source>
</evidence>
<evidence type="ECO:0000256" key="1">
    <source>
        <dbReference type="ARBA" id="ARBA00000694"/>
    </source>
</evidence>
<reference evidence="12" key="1">
    <citation type="submission" date="2025-08" db="UniProtKB">
        <authorList>
            <consortium name="RefSeq"/>
        </authorList>
    </citation>
    <scope>IDENTIFICATION</scope>
</reference>
<dbReference type="GO" id="GO:0005524">
    <property type="term" value="F:ATP binding"/>
    <property type="evidence" value="ECO:0007669"/>
    <property type="project" value="UniProtKB-KW"/>
</dbReference>
<dbReference type="Pfam" id="PF05161">
    <property type="entry name" value="MOFRL"/>
    <property type="match status" value="2"/>
</dbReference>
<evidence type="ECO:0000313" key="12">
    <source>
        <dbReference type="RefSeq" id="XP_015597520.1"/>
    </source>
</evidence>
<dbReference type="InterPro" id="IPR039760">
    <property type="entry name" value="MOFRL_protein"/>
</dbReference>
<keyword evidence="7 12" id="KW-0418">Kinase</keyword>
<evidence type="ECO:0000256" key="3">
    <source>
        <dbReference type="ARBA" id="ARBA00012101"/>
    </source>
</evidence>
<keyword evidence="6" id="KW-0547">Nucleotide-binding</keyword>
<feature type="domain" description="MOFRL" evidence="9">
    <location>
        <begin position="536"/>
        <end position="583"/>
    </location>
</feature>
<dbReference type="GO" id="GO:0005737">
    <property type="term" value="C:cytoplasm"/>
    <property type="evidence" value="ECO:0007669"/>
    <property type="project" value="TreeGrafter"/>
</dbReference>
<dbReference type="KEGG" id="ccin:107268857"/>
<dbReference type="SUPFAM" id="SSF82544">
    <property type="entry name" value="GckA/TtuD-like"/>
    <property type="match status" value="2"/>
</dbReference>
<comment type="similarity">
    <text evidence="2">Belongs to the glycerate kinase type-2 family.</text>
</comment>
<dbReference type="InterPro" id="IPR025286">
    <property type="entry name" value="MOFRL_assoc_dom"/>
</dbReference>
<feature type="domain" description="MOFRL" evidence="9">
    <location>
        <begin position="418"/>
        <end position="496"/>
    </location>
</feature>
<evidence type="ECO:0000259" key="10">
    <source>
        <dbReference type="Pfam" id="PF13660"/>
    </source>
</evidence>
<protein>
    <recommendedName>
        <fullName evidence="4">Glycerate kinase</fullName>
        <ecNumber evidence="3">2.7.1.31</ecNumber>
    </recommendedName>
</protein>
<proteinExistence type="inferred from homology"/>
<accession>A0AAJ7BYJ6</accession>
<dbReference type="InterPro" id="IPR038614">
    <property type="entry name" value="GK_N_sf"/>
</dbReference>
<evidence type="ECO:0000256" key="6">
    <source>
        <dbReference type="ARBA" id="ARBA00022741"/>
    </source>
</evidence>
<dbReference type="Gene3D" id="3.40.50.10180">
    <property type="entry name" value="Glycerate kinase, MOFRL-like N-terminal domain"/>
    <property type="match status" value="1"/>
</dbReference>
<sequence>MSIKLIHVNAVYGNQLWQVFRQSRIQHFTKFYQLSYNKRNDNLLGTKVFHTMSSDKVKADLRGILNAGIGAVLPRSIVENKIKYEDGKFLVGEEEFVIKKDVYLVGFGKAVMGMAIALERILGETLKKGIISVPKGSGEKIWETQDFKNFPKLKGCLEFREGAANNMPDGDSLETTIHIMEMVKTLREEDTLMVLVSGGGSALLFLPKPPLSSNTKQQFCKKLQNAGADIKELNIVRKSISLVKGGGLAKAAYPASVIGLVLSDIIGDPIDLIASGPTVPNKNTPEDVIAILKKYKLYDDLEEDLKAVLISKEVENQFDHVKNIILANNQLAIKAAEKEALKKGLTPITLCNHVQGLVQDVSKYYTDIAELVCLALQSKVSKDEFLNKVSQHPTLALPKEKVDEIFRSIDQIPVSGFLLIGGGEPTVVVSGPGKGGRNQELSLYFSMNWLTKIHQNPVLAEFEVILLSAGTDGQDGPTDAAGAFGYADIVAIVQDLLTKIKILYNKQITEQPLKQDKKPQTVLYNGIKYELEDTDPLTLMKVELERMRPENTLQNNDSYNFYSRFKNGKDLVKTGLTGTNVMDLHFIYIAKRDCECTVDLKSIFKCPDPFEDHNLKTDLSMLQKVEEKVPPKGNSEDLLNIKILDKNLTHSCCTKQKKS</sequence>
<name>A0AAJ7BYJ6_CEPCN</name>
<feature type="domain" description="MOFRL-associated" evidence="10">
    <location>
        <begin position="61"/>
        <end position="309"/>
    </location>
</feature>
<dbReference type="Proteomes" id="UP000694920">
    <property type="component" value="Unplaced"/>
</dbReference>
<evidence type="ECO:0000256" key="2">
    <source>
        <dbReference type="ARBA" id="ARBA00005393"/>
    </source>
</evidence>
<evidence type="ECO:0000256" key="4">
    <source>
        <dbReference type="ARBA" id="ARBA00020720"/>
    </source>
</evidence>
<dbReference type="PANTHER" id="PTHR12227">
    <property type="entry name" value="GLYCERATE KINASE"/>
    <property type="match status" value="1"/>
</dbReference>
<dbReference type="PANTHER" id="PTHR12227:SF0">
    <property type="entry name" value="GLYCERATE KINASE"/>
    <property type="match status" value="1"/>
</dbReference>
<dbReference type="AlphaFoldDB" id="A0AAJ7BYJ6"/>
<evidence type="ECO:0000256" key="8">
    <source>
        <dbReference type="ARBA" id="ARBA00022840"/>
    </source>
</evidence>
<keyword evidence="11" id="KW-1185">Reference proteome</keyword>
<dbReference type="Pfam" id="PF13660">
    <property type="entry name" value="DUF4147"/>
    <property type="match status" value="1"/>
</dbReference>
<dbReference type="Gene3D" id="3.40.1480.10">
    <property type="entry name" value="MOFRL domain"/>
    <property type="match status" value="2"/>
</dbReference>
<dbReference type="EC" id="2.7.1.31" evidence="3"/>
<keyword evidence="5" id="KW-0808">Transferase</keyword>
<dbReference type="InterPro" id="IPR037035">
    <property type="entry name" value="GK-like_C_sf"/>
</dbReference>
<dbReference type="FunFam" id="3.40.50.10180:FF:000001">
    <property type="entry name" value="Glycerate kinase"/>
    <property type="match status" value="1"/>
</dbReference>
<organism evidence="11 12">
    <name type="scientific">Cephus cinctus</name>
    <name type="common">Wheat stem sawfly</name>
    <dbReference type="NCBI Taxonomy" id="211228"/>
    <lineage>
        <taxon>Eukaryota</taxon>
        <taxon>Metazoa</taxon>
        <taxon>Ecdysozoa</taxon>
        <taxon>Arthropoda</taxon>
        <taxon>Hexapoda</taxon>
        <taxon>Insecta</taxon>
        <taxon>Pterygota</taxon>
        <taxon>Neoptera</taxon>
        <taxon>Endopterygota</taxon>
        <taxon>Hymenoptera</taxon>
        <taxon>Cephoidea</taxon>
        <taxon>Cephidae</taxon>
        <taxon>Cephus</taxon>
    </lineage>
</organism>
<evidence type="ECO:0000259" key="9">
    <source>
        <dbReference type="Pfam" id="PF05161"/>
    </source>
</evidence>
<comment type="catalytic activity">
    <reaction evidence="1">
        <text>(R)-glycerate + ATP = (2R)-3-phosphoglycerate + ADP + H(+)</text>
        <dbReference type="Rhea" id="RHEA:23516"/>
        <dbReference type="ChEBI" id="CHEBI:15378"/>
        <dbReference type="ChEBI" id="CHEBI:16659"/>
        <dbReference type="ChEBI" id="CHEBI:30616"/>
        <dbReference type="ChEBI" id="CHEBI:58272"/>
        <dbReference type="ChEBI" id="CHEBI:456216"/>
        <dbReference type="EC" id="2.7.1.31"/>
    </reaction>
</comment>
<keyword evidence="8" id="KW-0067">ATP-binding</keyword>
<evidence type="ECO:0000256" key="5">
    <source>
        <dbReference type="ARBA" id="ARBA00022679"/>
    </source>
</evidence>
<dbReference type="InterPro" id="IPR007835">
    <property type="entry name" value="MOFRL"/>
</dbReference>
<dbReference type="RefSeq" id="XP_015597520.1">
    <property type="nucleotide sequence ID" value="XM_015742034.2"/>
</dbReference>